<evidence type="ECO:0000256" key="9">
    <source>
        <dbReference type="ARBA" id="ARBA00023098"/>
    </source>
</evidence>
<dbReference type="SUPFAM" id="SSF103481">
    <property type="entry name" value="Multidrug resistance efflux transporter EmrE"/>
    <property type="match status" value="1"/>
</dbReference>
<feature type="domain" description="EamA" evidence="12">
    <location>
        <begin position="7"/>
        <end position="122"/>
    </location>
</feature>
<evidence type="ECO:0000256" key="3">
    <source>
        <dbReference type="ARBA" id="ARBA00022516"/>
    </source>
</evidence>
<evidence type="ECO:0000313" key="13">
    <source>
        <dbReference type="EMBL" id="RUL80049.1"/>
    </source>
</evidence>
<evidence type="ECO:0000256" key="10">
    <source>
        <dbReference type="ARBA" id="ARBA00023136"/>
    </source>
</evidence>
<protein>
    <submittedName>
        <fullName evidence="13">EamA family transporter</fullName>
    </submittedName>
</protein>
<keyword evidence="6 11" id="KW-0812">Transmembrane</keyword>
<proteinExistence type="predicted"/>
<dbReference type="InterPro" id="IPR037185">
    <property type="entry name" value="EmrE-like"/>
</dbReference>
<dbReference type="GO" id="GO:0009103">
    <property type="term" value="P:lipopolysaccharide biosynthetic process"/>
    <property type="evidence" value="ECO:0007669"/>
    <property type="project" value="UniProtKB-KW"/>
</dbReference>
<keyword evidence="9" id="KW-0443">Lipid metabolism</keyword>
<comment type="caution">
    <text evidence="13">The sequence shown here is derived from an EMBL/GenBank/DDBJ whole genome shotgun (WGS) entry which is preliminary data.</text>
</comment>
<dbReference type="Gene3D" id="1.10.3730.20">
    <property type="match status" value="1"/>
</dbReference>
<dbReference type="GO" id="GO:0005886">
    <property type="term" value="C:plasma membrane"/>
    <property type="evidence" value="ECO:0007669"/>
    <property type="project" value="UniProtKB-SubCell"/>
</dbReference>
<name>A0A3S0Q792_9GAMM</name>
<dbReference type="InterPro" id="IPR000390">
    <property type="entry name" value="Small_drug/metabolite_transptr"/>
</dbReference>
<keyword evidence="5" id="KW-0441">Lipid A biosynthesis</keyword>
<dbReference type="EMBL" id="RYYV01000001">
    <property type="protein sequence ID" value="RUL80049.1"/>
    <property type="molecule type" value="Genomic_DNA"/>
</dbReference>
<evidence type="ECO:0000256" key="7">
    <source>
        <dbReference type="ARBA" id="ARBA00022985"/>
    </source>
</evidence>
<gene>
    <name evidence="13" type="ORF">EKH80_02350</name>
</gene>
<keyword evidence="7" id="KW-0448">Lipopolysaccharide biosynthesis</keyword>
<keyword evidence="8 11" id="KW-1133">Transmembrane helix</keyword>
<keyword evidence="3" id="KW-0444">Lipid biosynthesis</keyword>
<evidence type="ECO:0000259" key="12">
    <source>
        <dbReference type="Pfam" id="PF00892"/>
    </source>
</evidence>
<dbReference type="OrthoDB" id="7021040at2"/>
<evidence type="ECO:0000256" key="5">
    <source>
        <dbReference type="ARBA" id="ARBA00022556"/>
    </source>
</evidence>
<evidence type="ECO:0000256" key="1">
    <source>
        <dbReference type="ARBA" id="ARBA00004651"/>
    </source>
</evidence>
<organism evidence="13 14">
    <name type="scientific">Dyella choica</name>
    <dbReference type="NCBI Taxonomy" id="1927959"/>
    <lineage>
        <taxon>Bacteria</taxon>
        <taxon>Pseudomonadati</taxon>
        <taxon>Pseudomonadota</taxon>
        <taxon>Gammaproteobacteria</taxon>
        <taxon>Lysobacterales</taxon>
        <taxon>Rhodanobacteraceae</taxon>
        <taxon>Dyella</taxon>
    </lineage>
</organism>
<dbReference type="Pfam" id="PF00892">
    <property type="entry name" value="EamA"/>
    <property type="match status" value="1"/>
</dbReference>
<sequence length="149" mass="15979">MSAAAHTWRFYLGGFALLLVFDTLVQVSFKLTGAHAFPPEASWAWVLRIVGHPWIYIALIGYVGNFFTWMNLLKHAPIGPAFAASHLDVVSVMLASAWLFHEALTPVRLLGAGVVVLGIVCLACAESRTHPAHDVPEEAAGSLGVTSGD</sequence>
<keyword evidence="10 11" id="KW-0472">Membrane</keyword>
<evidence type="ECO:0000256" key="8">
    <source>
        <dbReference type="ARBA" id="ARBA00022989"/>
    </source>
</evidence>
<evidence type="ECO:0000256" key="2">
    <source>
        <dbReference type="ARBA" id="ARBA00022475"/>
    </source>
</evidence>
<keyword evidence="2" id="KW-1003">Cell membrane</keyword>
<evidence type="ECO:0000256" key="6">
    <source>
        <dbReference type="ARBA" id="ARBA00022692"/>
    </source>
</evidence>
<dbReference type="RefSeq" id="WP_126683099.1">
    <property type="nucleotide sequence ID" value="NZ_RYYV01000001.1"/>
</dbReference>
<keyword evidence="14" id="KW-1185">Reference proteome</keyword>
<evidence type="ECO:0000313" key="14">
    <source>
        <dbReference type="Proteomes" id="UP000274358"/>
    </source>
</evidence>
<dbReference type="GO" id="GO:0009245">
    <property type="term" value="P:lipid A biosynthetic process"/>
    <property type="evidence" value="ECO:0007669"/>
    <property type="project" value="UniProtKB-KW"/>
</dbReference>
<evidence type="ECO:0000256" key="11">
    <source>
        <dbReference type="SAM" id="Phobius"/>
    </source>
</evidence>
<dbReference type="GO" id="GO:0022857">
    <property type="term" value="F:transmembrane transporter activity"/>
    <property type="evidence" value="ECO:0007669"/>
    <property type="project" value="InterPro"/>
</dbReference>
<dbReference type="AlphaFoldDB" id="A0A3S0Q792"/>
<comment type="subcellular location">
    <subcellularLocation>
        <location evidence="1">Cell membrane</location>
        <topology evidence="1">Multi-pass membrane protein</topology>
    </subcellularLocation>
</comment>
<accession>A0A3S0Q792</accession>
<dbReference type="Proteomes" id="UP000274358">
    <property type="component" value="Unassembled WGS sequence"/>
</dbReference>
<feature type="transmembrane region" description="Helical" evidence="11">
    <location>
        <begin position="107"/>
        <end position="125"/>
    </location>
</feature>
<feature type="transmembrane region" description="Helical" evidence="11">
    <location>
        <begin position="54"/>
        <end position="73"/>
    </location>
</feature>
<reference evidence="13 14" key="1">
    <citation type="submission" date="2018-12" db="EMBL/GenBank/DDBJ databases">
        <title>Dyella dinghuensis sp. nov. DHOA06 and Dyella choica sp. nov. 4M-K27, isolated from forest soil.</title>
        <authorList>
            <person name="Qiu L.-H."/>
            <person name="Gao Z.-H."/>
        </authorList>
    </citation>
    <scope>NUCLEOTIDE SEQUENCE [LARGE SCALE GENOMIC DNA]</scope>
    <source>
        <strain evidence="13 14">4M-K27</strain>
    </source>
</reference>
<dbReference type="PANTHER" id="PTHR30561">
    <property type="entry name" value="SMR FAMILY PROTON-DEPENDENT DRUG EFFLUX TRANSPORTER SUGE"/>
    <property type="match status" value="1"/>
</dbReference>
<feature type="transmembrane region" description="Helical" evidence="11">
    <location>
        <begin position="80"/>
        <end position="101"/>
    </location>
</feature>
<dbReference type="InterPro" id="IPR000620">
    <property type="entry name" value="EamA_dom"/>
</dbReference>
<keyword evidence="4" id="KW-0997">Cell inner membrane</keyword>
<dbReference type="PANTHER" id="PTHR30561:SF9">
    <property type="entry name" value="4-AMINO-4-DEOXY-L-ARABINOSE-PHOSPHOUNDECAPRENOL FLIPPASE SUBUNIT ARNF-RELATED"/>
    <property type="match status" value="1"/>
</dbReference>
<evidence type="ECO:0000256" key="4">
    <source>
        <dbReference type="ARBA" id="ARBA00022519"/>
    </source>
</evidence>